<evidence type="ECO:0000256" key="6">
    <source>
        <dbReference type="ARBA" id="ARBA00029628"/>
    </source>
</evidence>
<reference evidence="9" key="1">
    <citation type="submission" date="2016-07" db="EMBL/GenBank/DDBJ databases">
        <authorList>
            <person name="Florea S."/>
            <person name="Webb J.S."/>
            <person name="Jaromczyk J."/>
            <person name="Schardl C.L."/>
        </authorList>
    </citation>
    <scope>NUCLEOTIDE SEQUENCE [LARGE SCALE GENOMIC DNA]</scope>
    <source>
        <strain evidence="9">MV-1</strain>
    </source>
</reference>
<dbReference type="Gene3D" id="2.30.30.110">
    <property type="match status" value="1"/>
</dbReference>
<keyword evidence="3" id="KW-0678">Repressor</keyword>
<sequence length="99" mass="10882">MARFDVYRHPEGAGYLLDVQADVLAQLNTRVVVPLMVPRDAPLPAARLNPVFEVEGQQVVMVTQFLAAVPSMLLAQPMASLAVRDMEIINAVDMVFQGF</sequence>
<evidence type="ECO:0000256" key="7">
    <source>
        <dbReference type="ARBA" id="ARBA00033135"/>
    </source>
</evidence>
<evidence type="ECO:0000313" key="8">
    <source>
        <dbReference type="EMBL" id="OEJ68500.1"/>
    </source>
</evidence>
<evidence type="ECO:0000256" key="4">
    <source>
        <dbReference type="ARBA" id="ARBA00023015"/>
    </source>
</evidence>
<keyword evidence="4" id="KW-0805">Transcription regulation</keyword>
<dbReference type="GO" id="GO:0006276">
    <property type="term" value="P:plasmid maintenance"/>
    <property type="evidence" value="ECO:0007669"/>
    <property type="project" value="InterPro"/>
</dbReference>
<name>A0A1E5QAQ8_9PROT</name>
<dbReference type="AlphaFoldDB" id="A0A1E5QAQ8"/>
<dbReference type="InterPro" id="IPR011067">
    <property type="entry name" value="Plasmid_toxin/cell-grow_inhib"/>
</dbReference>
<accession>A0A1E5QAQ8</accession>
<dbReference type="STRING" id="28181.BEN30_06115"/>
<dbReference type="OrthoDB" id="9813510at2"/>
<organism evidence="8 9">
    <name type="scientific">Magnetovibrio blakemorei</name>
    <dbReference type="NCBI Taxonomy" id="28181"/>
    <lineage>
        <taxon>Bacteria</taxon>
        <taxon>Pseudomonadati</taxon>
        <taxon>Pseudomonadota</taxon>
        <taxon>Alphaproteobacteria</taxon>
        <taxon>Rhodospirillales</taxon>
        <taxon>Magnetovibrionaceae</taxon>
        <taxon>Magnetovibrio</taxon>
    </lineage>
</organism>
<evidence type="ECO:0000256" key="1">
    <source>
        <dbReference type="ARBA" id="ARBA00005230"/>
    </source>
</evidence>
<keyword evidence="5" id="KW-0804">Transcription</keyword>
<gene>
    <name evidence="8" type="ORF">BEN30_06115</name>
</gene>
<dbReference type="Proteomes" id="UP000095347">
    <property type="component" value="Unassembled WGS sequence"/>
</dbReference>
<keyword evidence="9" id="KW-1185">Reference proteome</keyword>
<dbReference type="RefSeq" id="WP_069957163.1">
    <property type="nucleotide sequence ID" value="NZ_MCGG01000013.1"/>
</dbReference>
<comment type="caution">
    <text evidence="8">The sequence shown here is derived from an EMBL/GenBank/DDBJ whole genome shotgun (WGS) entry which is preliminary data.</text>
</comment>
<dbReference type="Pfam" id="PF01845">
    <property type="entry name" value="CcdB"/>
    <property type="match status" value="1"/>
</dbReference>
<comment type="similarity">
    <text evidence="1">Belongs to the CcdB toxin family.</text>
</comment>
<dbReference type="InterPro" id="IPR002712">
    <property type="entry name" value="CcdB"/>
</dbReference>
<evidence type="ECO:0000256" key="3">
    <source>
        <dbReference type="ARBA" id="ARBA00022491"/>
    </source>
</evidence>
<dbReference type="GO" id="GO:0008657">
    <property type="term" value="F:DNA topoisomerase type II (double strand cut, ATP-hydrolyzing) inhibitor activity"/>
    <property type="evidence" value="ECO:0007669"/>
    <property type="project" value="InterPro"/>
</dbReference>
<dbReference type="EMBL" id="MCGG01000013">
    <property type="protein sequence ID" value="OEJ68500.1"/>
    <property type="molecule type" value="Genomic_DNA"/>
</dbReference>
<evidence type="ECO:0000313" key="9">
    <source>
        <dbReference type="Proteomes" id="UP000095347"/>
    </source>
</evidence>
<dbReference type="SUPFAM" id="SSF50118">
    <property type="entry name" value="Cell growth inhibitor/plasmid maintenance toxic component"/>
    <property type="match status" value="1"/>
</dbReference>
<protein>
    <recommendedName>
        <fullName evidence="2">Toxin CcdB</fullName>
    </recommendedName>
    <alternativeName>
        <fullName evidence="7">Cytotoxic protein CcdB</fullName>
    </alternativeName>
    <alternativeName>
        <fullName evidence="6">Protein LetD</fullName>
    </alternativeName>
</protein>
<evidence type="ECO:0000256" key="5">
    <source>
        <dbReference type="ARBA" id="ARBA00023163"/>
    </source>
</evidence>
<proteinExistence type="inferred from homology"/>
<evidence type="ECO:0000256" key="2">
    <source>
        <dbReference type="ARBA" id="ARBA00015075"/>
    </source>
</evidence>